<dbReference type="AlphaFoldDB" id="A0A9D1KNX4"/>
<feature type="compositionally biased region" description="Basic and acidic residues" evidence="1">
    <location>
        <begin position="65"/>
        <end position="93"/>
    </location>
</feature>
<feature type="region of interest" description="Disordered" evidence="1">
    <location>
        <begin position="1"/>
        <end position="177"/>
    </location>
</feature>
<evidence type="ECO:0000313" key="2">
    <source>
        <dbReference type="EMBL" id="HIT75783.1"/>
    </source>
</evidence>
<evidence type="ECO:0000256" key="1">
    <source>
        <dbReference type="SAM" id="MobiDB-lite"/>
    </source>
</evidence>
<reference evidence="2" key="1">
    <citation type="submission" date="2020-10" db="EMBL/GenBank/DDBJ databases">
        <authorList>
            <person name="Gilroy R."/>
        </authorList>
    </citation>
    <scope>NUCLEOTIDE SEQUENCE</scope>
    <source>
        <strain evidence="2">ChiGjej1B1-24693</strain>
    </source>
</reference>
<reference evidence="2" key="2">
    <citation type="journal article" date="2021" name="PeerJ">
        <title>Extensive microbial diversity within the chicken gut microbiome revealed by metagenomics and culture.</title>
        <authorList>
            <person name="Gilroy R."/>
            <person name="Ravi A."/>
            <person name="Getino M."/>
            <person name="Pursley I."/>
            <person name="Horton D.L."/>
            <person name="Alikhan N.F."/>
            <person name="Baker D."/>
            <person name="Gharbi K."/>
            <person name="Hall N."/>
            <person name="Watson M."/>
            <person name="Adriaenssens E.M."/>
            <person name="Foster-Nyarko E."/>
            <person name="Jarju S."/>
            <person name="Secka A."/>
            <person name="Antonio M."/>
            <person name="Oren A."/>
            <person name="Chaudhuri R.R."/>
            <person name="La Ragione R."/>
            <person name="Hildebrand F."/>
            <person name="Pallen M.J."/>
        </authorList>
    </citation>
    <scope>NUCLEOTIDE SEQUENCE</scope>
    <source>
        <strain evidence="2">ChiGjej1B1-24693</strain>
    </source>
</reference>
<feature type="compositionally biased region" description="Polar residues" evidence="1">
    <location>
        <begin position="1"/>
        <end position="14"/>
    </location>
</feature>
<accession>A0A9D1KNX4</accession>
<proteinExistence type="predicted"/>
<feature type="compositionally biased region" description="Low complexity" evidence="1">
    <location>
        <begin position="137"/>
        <end position="163"/>
    </location>
</feature>
<dbReference type="Proteomes" id="UP000886842">
    <property type="component" value="Unassembled WGS sequence"/>
</dbReference>
<feature type="compositionally biased region" description="Pro residues" evidence="1">
    <location>
        <begin position="120"/>
        <end position="136"/>
    </location>
</feature>
<comment type="caution">
    <text evidence="2">The sequence shown here is derived from an EMBL/GenBank/DDBJ whole genome shotgun (WGS) entry which is preliminary data.</text>
</comment>
<dbReference type="EMBL" id="DVLP01000280">
    <property type="protein sequence ID" value="HIT75783.1"/>
    <property type="molecule type" value="Genomic_DNA"/>
</dbReference>
<organism evidence="2 3">
    <name type="scientific">Candidatus Avipropionibacterium avicola</name>
    <dbReference type="NCBI Taxonomy" id="2840701"/>
    <lineage>
        <taxon>Bacteria</taxon>
        <taxon>Bacillati</taxon>
        <taxon>Actinomycetota</taxon>
        <taxon>Actinomycetes</taxon>
        <taxon>Propionibacteriales</taxon>
        <taxon>Propionibacteriaceae</taxon>
        <taxon>Propionibacteriaceae incertae sedis</taxon>
        <taxon>Candidatus Avipropionibacterium</taxon>
    </lineage>
</organism>
<feature type="compositionally biased region" description="Polar residues" evidence="1">
    <location>
        <begin position="168"/>
        <end position="177"/>
    </location>
</feature>
<protein>
    <recommendedName>
        <fullName evidence="4">Translation initiation factor IF-2</fullName>
    </recommendedName>
</protein>
<name>A0A9D1KNX4_9ACTN</name>
<feature type="compositionally biased region" description="Low complexity" evidence="1">
    <location>
        <begin position="107"/>
        <end position="119"/>
    </location>
</feature>
<evidence type="ECO:0008006" key="4">
    <source>
        <dbReference type="Google" id="ProtNLM"/>
    </source>
</evidence>
<sequence length="177" mass="17752">MTDSAGNASDQRAGTQGDVDDTLIRPTRDFYAGEQGGAEAAPAPQGGGRPTLAERIMHRMPAPPEKAEARKEYDERQAAQEAERQKALERLQAEDEAQSETDPILPPSAGTASAGTPTPAATPAPAPAATPAPAPHPAVVAPAPAAAAPVAAAQGASVQGASVEGPSAQATPNRPTS</sequence>
<evidence type="ECO:0000313" key="3">
    <source>
        <dbReference type="Proteomes" id="UP000886842"/>
    </source>
</evidence>
<feature type="non-terminal residue" evidence="2">
    <location>
        <position position="177"/>
    </location>
</feature>
<gene>
    <name evidence="2" type="ORF">IAA98_09375</name>
</gene>